<name>A0ABU9LWL7_9BACT</name>
<sequence>MKKHFYPLPLAALLLAHPAHAQHTEVVERAGANLSWYGGPDAAPTSFINRHSQDGLYFGDAYTNTPYGTRAGLGLGLGLRVLRVGERGQLWAYDLGYDWQRVGTDITSVSNVDWSARTQQGSYQRYAADGRTYLHSHNISLFVGYGHRFQAGTLHLDALAGPELAAVLASREHGQGTFNNGYRWTTDAQRSSAGVDGRLRADLIAWHGRTGLNASYSLGLISAQASLVGGPARQSFGQTVRFGIAYLLNN</sequence>
<keyword evidence="1" id="KW-0732">Signal</keyword>
<evidence type="ECO:0000313" key="2">
    <source>
        <dbReference type="EMBL" id="MEL5995070.1"/>
    </source>
</evidence>
<evidence type="ECO:0000313" key="3">
    <source>
        <dbReference type="Proteomes" id="UP001479606"/>
    </source>
</evidence>
<dbReference type="EMBL" id="JBCEVZ010000028">
    <property type="protein sequence ID" value="MEL5995070.1"/>
    <property type="molecule type" value="Genomic_DNA"/>
</dbReference>
<feature type="signal peptide" evidence="1">
    <location>
        <begin position="1"/>
        <end position="21"/>
    </location>
</feature>
<gene>
    <name evidence="2" type="ORF">AAFH49_12705</name>
</gene>
<proteinExistence type="predicted"/>
<dbReference type="RefSeq" id="WP_342298597.1">
    <property type="nucleotide sequence ID" value="NZ_JBCEVZ010000028.1"/>
</dbReference>
<organism evidence="2 3">
    <name type="scientific">Hymenobacter segetis</name>
    <dbReference type="NCBI Taxonomy" id="2025509"/>
    <lineage>
        <taxon>Bacteria</taxon>
        <taxon>Pseudomonadati</taxon>
        <taxon>Bacteroidota</taxon>
        <taxon>Cytophagia</taxon>
        <taxon>Cytophagales</taxon>
        <taxon>Hymenobacteraceae</taxon>
        <taxon>Hymenobacter</taxon>
    </lineage>
</organism>
<evidence type="ECO:0000256" key="1">
    <source>
        <dbReference type="SAM" id="SignalP"/>
    </source>
</evidence>
<accession>A0ABU9LWL7</accession>
<dbReference type="Proteomes" id="UP001479606">
    <property type="component" value="Unassembled WGS sequence"/>
</dbReference>
<feature type="chain" id="PRO_5047260801" description="Outer membrane protein beta-barrel domain-containing protein" evidence="1">
    <location>
        <begin position="22"/>
        <end position="250"/>
    </location>
</feature>
<reference evidence="2 3" key="1">
    <citation type="journal article" date="2018" name="Arch. Microbiol.">
        <title>Hymenobacter segetis sp. nov., isolated from soil.</title>
        <authorList>
            <person name="Ten L.N."/>
            <person name="Lim S.J."/>
            <person name="Kim B.O."/>
            <person name="Kang I.K."/>
            <person name="Jung H.Y."/>
        </authorList>
    </citation>
    <scope>NUCLEOTIDE SEQUENCE [LARGE SCALE GENOMIC DNA]</scope>
    <source>
        <strain evidence="2 3">S7-3-11</strain>
    </source>
</reference>
<comment type="caution">
    <text evidence="2">The sequence shown here is derived from an EMBL/GenBank/DDBJ whole genome shotgun (WGS) entry which is preliminary data.</text>
</comment>
<keyword evidence="3" id="KW-1185">Reference proteome</keyword>
<protein>
    <recommendedName>
        <fullName evidence="4">Outer membrane protein beta-barrel domain-containing protein</fullName>
    </recommendedName>
</protein>
<evidence type="ECO:0008006" key="4">
    <source>
        <dbReference type="Google" id="ProtNLM"/>
    </source>
</evidence>